<dbReference type="InterPro" id="IPR029045">
    <property type="entry name" value="ClpP/crotonase-like_dom_sf"/>
</dbReference>
<proteinExistence type="predicted"/>
<accession>A0A6B1G276</accession>
<dbReference type="PANTHER" id="PTHR35984">
    <property type="entry name" value="PERIPLASMIC SERINE PROTEASE"/>
    <property type="match status" value="1"/>
</dbReference>
<sequence>MPDWNQLLNEINAAGSTHDIIRRRYLRKLHELTGRNVIIYYSGWLQKRNLEGVEVNDADKNGFMTVMHQLDRDRGLDLILHTPGGETAATESLVDYLRAMFGTDKRAFVPQHALSAGNMIACACKVIFMG</sequence>
<dbReference type="Gene3D" id="3.90.226.10">
    <property type="entry name" value="2-enoyl-CoA Hydratase, Chain A, domain 1"/>
    <property type="match status" value="1"/>
</dbReference>
<feature type="non-terminal residue" evidence="1">
    <location>
        <position position="130"/>
    </location>
</feature>
<dbReference type="SUPFAM" id="SSF52096">
    <property type="entry name" value="ClpP/crotonase"/>
    <property type="match status" value="1"/>
</dbReference>
<dbReference type="EMBL" id="VYDA01000271">
    <property type="protein sequence ID" value="MYH61536.1"/>
    <property type="molecule type" value="Genomic_DNA"/>
</dbReference>
<evidence type="ECO:0000313" key="1">
    <source>
        <dbReference type="EMBL" id="MYH61536.1"/>
    </source>
</evidence>
<comment type="caution">
    <text evidence="1">The sequence shown here is derived from an EMBL/GenBank/DDBJ whole genome shotgun (WGS) entry which is preliminary data.</text>
</comment>
<gene>
    <name evidence="1" type="ORF">F4148_07140</name>
</gene>
<dbReference type="GO" id="GO:0016020">
    <property type="term" value="C:membrane"/>
    <property type="evidence" value="ECO:0007669"/>
    <property type="project" value="InterPro"/>
</dbReference>
<organism evidence="1">
    <name type="scientific">Caldilineaceae bacterium SB0675_bin_29</name>
    <dbReference type="NCBI Taxonomy" id="2605266"/>
    <lineage>
        <taxon>Bacteria</taxon>
        <taxon>Bacillati</taxon>
        <taxon>Chloroflexota</taxon>
        <taxon>Caldilineae</taxon>
        <taxon>Caldilineales</taxon>
        <taxon>Caldilineaceae</taxon>
    </lineage>
</organism>
<dbReference type="Pfam" id="PF01972">
    <property type="entry name" value="SDH_protease"/>
    <property type="match status" value="1"/>
</dbReference>
<name>A0A6B1G276_9CHLR</name>
<dbReference type="PANTHER" id="PTHR35984:SF1">
    <property type="entry name" value="PERIPLASMIC SERINE PROTEASE"/>
    <property type="match status" value="1"/>
</dbReference>
<reference evidence="1" key="1">
    <citation type="submission" date="2019-09" db="EMBL/GenBank/DDBJ databases">
        <title>Characterisation of the sponge microbiome using genome-centric metagenomics.</title>
        <authorList>
            <person name="Engelberts J.P."/>
            <person name="Robbins S.J."/>
            <person name="De Goeij J.M."/>
            <person name="Aranda M."/>
            <person name="Bell S.C."/>
            <person name="Webster N.S."/>
        </authorList>
    </citation>
    <scope>NUCLEOTIDE SEQUENCE</scope>
    <source>
        <strain evidence="1">SB0675_bin_29</strain>
    </source>
</reference>
<protein>
    <submittedName>
        <fullName evidence="1">S49 family peptidase</fullName>
    </submittedName>
</protein>
<dbReference type="AlphaFoldDB" id="A0A6B1G276"/>
<dbReference type="InterPro" id="IPR002825">
    <property type="entry name" value="Pept_S49_ser-pept_pro"/>
</dbReference>